<comment type="subcellular location">
    <subcellularLocation>
        <location evidence="1">Mitochondrion</location>
    </subcellularLocation>
</comment>
<dbReference type="InterPro" id="IPR051034">
    <property type="entry name" value="Mito_Enoyl-ACP_Reductase"/>
</dbReference>
<dbReference type="Pfam" id="PF08240">
    <property type="entry name" value="ADH_N"/>
    <property type="match status" value="1"/>
</dbReference>
<dbReference type="CDD" id="cd08290">
    <property type="entry name" value="ETR"/>
    <property type="match status" value="1"/>
</dbReference>
<evidence type="ECO:0000259" key="13">
    <source>
        <dbReference type="SMART" id="SM00829"/>
    </source>
</evidence>
<dbReference type="Pfam" id="PF00107">
    <property type="entry name" value="ADH_zinc_N"/>
    <property type="match status" value="1"/>
</dbReference>
<evidence type="ECO:0000256" key="3">
    <source>
        <dbReference type="ARBA" id="ARBA00022516"/>
    </source>
</evidence>
<reference evidence="14 15" key="1">
    <citation type="submission" date="2023-08" db="EMBL/GenBank/DDBJ databases">
        <title>Black Yeasts Isolated from many extreme environments.</title>
        <authorList>
            <person name="Coleine C."/>
            <person name="Stajich J.E."/>
            <person name="Selbmann L."/>
        </authorList>
    </citation>
    <scope>NUCLEOTIDE SEQUENCE [LARGE SCALE GENOMIC DNA]</scope>
    <source>
        <strain evidence="14 15">CCFEE 5885</strain>
    </source>
</reference>
<accession>A0ABR0KF48</accession>
<evidence type="ECO:0000256" key="6">
    <source>
        <dbReference type="ARBA" id="ARBA00022946"/>
    </source>
</evidence>
<dbReference type="InterPro" id="IPR011032">
    <property type="entry name" value="GroES-like_sf"/>
</dbReference>
<dbReference type="PANTHER" id="PTHR43981:SF2">
    <property type="entry name" value="ENOYL-[ACYL-CARRIER-PROTEIN] REDUCTASE, MITOCHONDRIAL"/>
    <property type="match status" value="1"/>
</dbReference>
<dbReference type="Proteomes" id="UP001345013">
    <property type="component" value="Unassembled WGS sequence"/>
</dbReference>
<dbReference type="InterPro" id="IPR013154">
    <property type="entry name" value="ADH-like_N"/>
</dbReference>
<comment type="catalytic activity">
    <reaction evidence="12">
        <text>a 2,3-saturated acyl-[ACP] + NADP(+) = a (2E)-enoyl-[ACP] + NADPH + H(+)</text>
        <dbReference type="Rhea" id="RHEA:22564"/>
        <dbReference type="Rhea" id="RHEA-COMP:9925"/>
        <dbReference type="Rhea" id="RHEA-COMP:9926"/>
        <dbReference type="ChEBI" id="CHEBI:15378"/>
        <dbReference type="ChEBI" id="CHEBI:57783"/>
        <dbReference type="ChEBI" id="CHEBI:58349"/>
        <dbReference type="ChEBI" id="CHEBI:78784"/>
        <dbReference type="ChEBI" id="CHEBI:78785"/>
        <dbReference type="EC" id="1.3.1.104"/>
    </reaction>
</comment>
<dbReference type="SUPFAM" id="SSF50129">
    <property type="entry name" value="GroES-like"/>
    <property type="match status" value="1"/>
</dbReference>
<evidence type="ECO:0000256" key="7">
    <source>
        <dbReference type="ARBA" id="ARBA00023002"/>
    </source>
</evidence>
<dbReference type="InterPro" id="IPR036291">
    <property type="entry name" value="NAD(P)-bd_dom_sf"/>
</dbReference>
<evidence type="ECO:0000313" key="15">
    <source>
        <dbReference type="Proteomes" id="UP001345013"/>
    </source>
</evidence>
<keyword evidence="6" id="KW-0809">Transit peptide</keyword>
<evidence type="ECO:0000256" key="12">
    <source>
        <dbReference type="ARBA" id="ARBA00048843"/>
    </source>
</evidence>
<evidence type="ECO:0000256" key="10">
    <source>
        <dbReference type="ARBA" id="ARBA00023160"/>
    </source>
</evidence>
<evidence type="ECO:0000313" key="14">
    <source>
        <dbReference type="EMBL" id="KAK5093924.1"/>
    </source>
</evidence>
<keyword evidence="10" id="KW-0275">Fatty acid biosynthesis</keyword>
<dbReference type="SUPFAM" id="SSF51735">
    <property type="entry name" value="NAD(P)-binding Rossmann-fold domains"/>
    <property type="match status" value="1"/>
</dbReference>
<dbReference type="EMBL" id="JAVRRG010000038">
    <property type="protein sequence ID" value="KAK5093924.1"/>
    <property type="molecule type" value="Genomic_DNA"/>
</dbReference>
<keyword evidence="9" id="KW-0496">Mitochondrion</keyword>
<dbReference type="Gene3D" id="3.90.180.10">
    <property type="entry name" value="Medium-chain alcohol dehydrogenases, catalytic domain"/>
    <property type="match status" value="1"/>
</dbReference>
<organism evidence="14 15">
    <name type="scientific">Lithohypha guttulata</name>
    <dbReference type="NCBI Taxonomy" id="1690604"/>
    <lineage>
        <taxon>Eukaryota</taxon>
        <taxon>Fungi</taxon>
        <taxon>Dikarya</taxon>
        <taxon>Ascomycota</taxon>
        <taxon>Pezizomycotina</taxon>
        <taxon>Eurotiomycetes</taxon>
        <taxon>Chaetothyriomycetidae</taxon>
        <taxon>Chaetothyriales</taxon>
        <taxon>Trichomeriaceae</taxon>
        <taxon>Lithohypha</taxon>
    </lineage>
</organism>
<keyword evidence="5" id="KW-0521">NADP</keyword>
<dbReference type="InterPro" id="IPR020843">
    <property type="entry name" value="ER"/>
</dbReference>
<comment type="similarity">
    <text evidence="2">Belongs to the zinc-containing alcohol dehydrogenase family. Quinone oxidoreductase subfamily.</text>
</comment>
<dbReference type="Gene3D" id="3.40.50.720">
    <property type="entry name" value="NAD(P)-binding Rossmann-like Domain"/>
    <property type="match status" value="1"/>
</dbReference>
<dbReference type="InterPro" id="IPR013149">
    <property type="entry name" value="ADH-like_C"/>
</dbReference>
<keyword evidence="3" id="KW-0444">Lipid biosynthesis</keyword>
<sequence>MAEEDSILEREATRSRNALPERSNLVECPRDSLSFVEYSSNLNHMAQPACLAPRAHLFTRASRFLPTRRLQAPYQAELSSFRGQREARRHITAYGYTQSKALVYSKYGEPQDVLQLHGHSISPPSGTQVVLRFLTCPINPADVNQIQGVYPSKPEMNTTLGTSDPAATAGNEGVAEVINTGSGVKSVQKGDWVIMKSTGMGTWCTHKAVDESQLLKIDDKEGLTSLQVGTVSVNPCTAYRMLLDYGKWNFRGDEWFIQNGANSGVGRAAIQLGREWNFKSINVIRGREDKAEEDKLKNELYDLGATHVITEEELMGKEIRDKIKEWTRGGREQIKVGLNCVGGKPGTAMAKFLSSEASMVTYGAMSKKPLELPASLLIFKNLNFTGFWVSKWSDQHPDVKKQTVEDVLRMTRQGKFKDIPVQECKWDRDTTVDTLRAAVQGTLGGFRAGKGVFVLGET</sequence>
<dbReference type="PANTHER" id="PTHR43981">
    <property type="entry name" value="ENOYL-[ACYL-CARRIER-PROTEIN] REDUCTASE, MITOCHONDRIAL"/>
    <property type="match status" value="1"/>
</dbReference>
<keyword evidence="7 14" id="KW-0560">Oxidoreductase</keyword>
<dbReference type="EC" id="1.3.1.104" evidence="11"/>
<keyword evidence="4" id="KW-0276">Fatty acid metabolism</keyword>
<dbReference type="GO" id="GO:0019166">
    <property type="term" value="F:trans-2-enoyl-CoA reductase (NADPH) activity"/>
    <property type="evidence" value="ECO:0007669"/>
    <property type="project" value="UniProtKB-EC"/>
</dbReference>
<evidence type="ECO:0000256" key="4">
    <source>
        <dbReference type="ARBA" id="ARBA00022832"/>
    </source>
</evidence>
<evidence type="ECO:0000256" key="1">
    <source>
        <dbReference type="ARBA" id="ARBA00004173"/>
    </source>
</evidence>
<protein>
    <recommendedName>
        <fullName evidence="11">enoyl-[acyl-carrier-protein] reductase</fullName>
        <ecNumber evidence="11">1.3.1.104</ecNumber>
    </recommendedName>
</protein>
<name>A0ABR0KF48_9EURO</name>
<evidence type="ECO:0000256" key="8">
    <source>
        <dbReference type="ARBA" id="ARBA00023098"/>
    </source>
</evidence>
<proteinExistence type="inferred from homology"/>
<feature type="domain" description="Enoyl reductase (ER)" evidence="13">
    <location>
        <begin position="112"/>
        <end position="453"/>
    </location>
</feature>
<evidence type="ECO:0000256" key="11">
    <source>
        <dbReference type="ARBA" id="ARBA00038963"/>
    </source>
</evidence>
<keyword evidence="15" id="KW-1185">Reference proteome</keyword>
<evidence type="ECO:0000256" key="2">
    <source>
        <dbReference type="ARBA" id="ARBA00010371"/>
    </source>
</evidence>
<comment type="caution">
    <text evidence="14">The sequence shown here is derived from an EMBL/GenBank/DDBJ whole genome shotgun (WGS) entry which is preliminary data.</text>
</comment>
<dbReference type="SMART" id="SM00829">
    <property type="entry name" value="PKS_ER"/>
    <property type="match status" value="1"/>
</dbReference>
<gene>
    <name evidence="14" type="primary">ETR1</name>
    <name evidence="14" type="ORF">LTR24_003928</name>
</gene>
<evidence type="ECO:0000256" key="9">
    <source>
        <dbReference type="ARBA" id="ARBA00023128"/>
    </source>
</evidence>
<keyword evidence="8" id="KW-0443">Lipid metabolism</keyword>
<evidence type="ECO:0000256" key="5">
    <source>
        <dbReference type="ARBA" id="ARBA00022857"/>
    </source>
</evidence>